<dbReference type="AlphaFoldDB" id="A0A6A6FUJ1"/>
<evidence type="ECO:0000313" key="3">
    <source>
        <dbReference type="Proteomes" id="UP000799539"/>
    </source>
</evidence>
<evidence type="ECO:0000313" key="2">
    <source>
        <dbReference type="EMBL" id="KAF2217051.1"/>
    </source>
</evidence>
<evidence type="ECO:0008006" key="4">
    <source>
        <dbReference type="Google" id="ProtNLM"/>
    </source>
</evidence>
<evidence type="ECO:0000256" key="1">
    <source>
        <dbReference type="SAM" id="SignalP"/>
    </source>
</evidence>
<dbReference type="Proteomes" id="UP000799539">
    <property type="component" value="Unassembled WGS sequence"/>
</dbReference>
<sequence>MHLLPLLTATLSLLFPALANPTISSFKMPDAPLSLEPRAYNLTTIILPNPNPNINMTQIKAYDPEPRYVWVEFYDNTSCIYGKGRPGRIISIQAWASGHWYCFQITWGGSMNFYGTLTAPDCEIWLHSPAETCNGPGPFSTSLRMTEDQCMTYGESRNLNVMVRCPAV</sequence>
<accession>A0A6A6FUJ1</accession>
<proteinExistence type="predicted"/>
<feature type="chain" id="PRO_5025436197" description="AA1-like domain-containing protein" evidence="1">
    <location>
        <begin position="20"/>
        <end position="168"/>
    </location>
</feature>
<reference evidence="2" key="1">
    <citation type="journal article" date="2020" name="Stud. Mycol.">
        <title>101 Dothideomycetes genomes: a test case for predicting lifestyles and emergence of pathogens.</title>
        <authorList>
            <person name="Haridas S."/>
            <person name="Albert R."/>
            <person name="Binder M."/>
            <person name="Bloem J."/>
            <person name="Labutti K."/>
            <person name="Salamov A."/>
            <person name="Andreopoulos B."/>
            <person name="Baker S."/>
            <person name="Barry K."/>
            <person name="Bills G."/>
            <person name="Bluhm B."/>
            <person name="Cannon C."/>
            <person name="Castanera R."/>
            <person name="Culley D."/>
            <person name="Daum C."/>
            <person name="Ezra D."/>
            <person name="Gonzalez J."/>
            <person name="Henrissat B."/>
            <person name="Kuo A."/>
            <person name="Liang C."/>
            <person name="Lipzen A."/>
            <person name="Lutzoni F."/>
            <person name="Magnuson J."/>
            <person name="Mondo S."/>
            <person name="Nolan M."/>
            <person name="Ohm R."/>
            <person name="Pangilinan J."/>
            <person name="Park H.-J."/>
            <person name="Ramirez L."/>
            <person name="Alfaro M."/>
            <person name="Sun H."/>
            <person name="Tritt A."/>
            <person name="Yoshinaga Y."/>
            <person name="Zwiers L.-H."/>
            <person name="Turgeon B."/>
            <person name="Goodwin S."/>
            <person name="Spatafora J."/>
            <person name="Crous P."/>
            <person name="Grigoriev I."/>
        </authorList>
    </citation>
    <scope>NUCLEOTIDE SEQUENCE</scope>
    <source>
        <strain evidence="2">SCOH1-5</strain>
    </source>
</reference>
<keyword evidence="3" id="KW-1185">Reference proteome</keyword>
<gene>
    <name evidence="2" type="ORF">CERZMDRAFT_93113</name>
</gene>
<organism evidence="2 3">
    <name type="scientific">Cercospora zeae-maydis SCOH1-5</name>
    <dbReference type="NCBI Taxonomy" id="717836"/>
    <lineage>
        <taxon>Eukaryota</taxon>
        <taxon>Fungi</taxon>
        <taxon>Dikarya</taxon>
        <taxon>Ascomycota</taxon>
        <taxon>Pezizomycotina</taxon>
        <taxon>Dothideomycetes</taxon>
        <taxon>Dothideomycetidae</taxon>
        <taxon>Mycosphaerellales</taxon>
        <taxon>Mycosphaerellaceae</taxon>
        <taxon>Cercospora</taxon>
    </lineage>
</organism>
<dbReference type="EMBL" id="ML992663">
    <property type="protein sequence ID" value="KAF2217051.1"/>
    <property type="molecule type" value="Genomic_DNA"/>
</dbReference>
<keyword evidence="1" id="KW-0732">Signal</keyword>
<name>A0A6A6FUJ1_9PEZI</name>
<protein>
    <recommendedName>
        <fullName evidence="4">AA1-like domain-containing protein</fullName>
    </recommendedName>
</protein>
<dbReference type="OrthoDB" id="3623854at2759"/>
<feature type="signal peptide" evidence="1">
    <location>
        <begin position="1"/>
        <end position="19"/>
    </location>
</feature>